<organism evidence="1 2">
    <name type="scientific">Prunus dulcis</name>
    <name type="common">Almond</name>
    <name type="synonym">Amygdalus dulcis</name>
    <dbReference type="NCBI Taxonomy" id="3755"/>
    <lineage>
        <taxon>Eukaryota</taxon>
        <taxon>Viridiplantae</taxon>
        <taxon>Streptophyta</taxon>
        <taxon>Embryophyta</taxon>
        <taxon>Tracheophyta</taxon>
        <taxon>Spermatophyta</taxon>
        <taxon>Magnoliopsida</taxon>
        <taxon>eudicotyledons</taxon>
        <taxon>Gunneridae</taxon>
        <taxon>Pentapetalae</taxon>
        <taxon>rosids</taxon>
        <taxon>fabids</taxon>
        <taxon>Rosales</taxon>
        <taxon>Rosaceae</taxon>
        <taxon>Amygdaloideae</taxon>
        <taxon>Amygdaleae</taxon>
        <taxon>Prunus</taxon>
    </lineage>
</organism>
<evidence type="ECO:0000313" key="1">
    <source>
        <dbReference type="EMBL" id="KAI5312885.1"/>
    </source>
</evidence>
<proteinExistence type="predicted"/>
<reference evidence="1 2" key="1">
    <citation type="journal article" date="2022" name="G3 (Bethesda)">
        <title>Whole-genome sequence and methylome profiling of the almond [Prunus dulcis (Mill.) D.A. Webb] cultivar 'Nonpareil'.</title>
        <authorList>
            <person name="D'Amico-Willman K.M."/>
            <person name="Ouma W.Z."/>
            <person name="Meulia T."/>
            <person name="Sideli G.M."/>
            <person name="Gradziel T.M."/>
            <person name="Fresnedo-Ramirez J."/>
        </authorList>
    </citation>
    <scope>NUCLEOTIDE SEQUENCE [LARGE SCALE GENOMIC DNA]</scope>
    <source>
        <strain evidence="1">Clone GOH B32 T37-40</strain>
    </source>
</reference>
<dbReference type="EMBL" id="JAJFAZ020000008">
    <property type="protein sequence ID" value="KAI5312885.1"/>
    <property type="molecule type" value="Genomic_DNA"/>
</dbReference>
<keyword evidence="2" id="KW-1185">Reference proteome</keyword>
<gene>
    <name evidence="1" type="ORF">L3X38_042059</name>
</gene>
<name>A0AAD4UTU8_PRUDU</name>
<sequence>MVDSRNYFSSWRVSFKKASEVNSVVNFIRELVKVFNFQTRDPEFGFTESFKAWWGKISATWFSQPSEVHMEKIFWGCACSSTYYSFKNFDPIFETKVGGQTATSKAEVETEVIGANLSTNPDVVMTETQQVIKPSGNREVDCRVIDDPSHIPNHQEMKVAILAEVSEDIRSYGPLEAQLRQDSVAVKLFEARKLPIISALSARESACEYFRIALRSCFLMFTCVLGH</sequence>
<comment type="caution">
    <text evidence="1">The sequence shown here is derived from an EMBL/GenBank/DDBJ whole genome shotgun (WGS) entry which is preliminary data.</text>
</comment>
<accession>A0AAD4UTU8</accession>
<dbReference type="Proteomes" id="UP001054821">
    <property type="component" value="Chromosome 8"/>
</dbReference>
<protein>
    <submittedName>
        <fullName evidence="1">Uncharacterized protein</fullName>
    </submittedName>
</protein>
<evidence type="ECO:0000313" key="2">
    <source>
        <dbReference type="Proteomes" id="UP001054821"/>
    </source>
</evidence>
<dbReference type="AlphaFoldDB" id="A0AAD4UTU8"/>